<comment type="caution">
    <text evidence="1">The sequence shown here is derived from an EMBL/GenBank/DDBJ whole genome shotgun (WGS) entry which is preliminary data.</text>
</comment>
<evidence type="ECO:0000313" key="1">
    <source>
        <dbReference type="EMBL" id="CAE8720601.1"/>
    </source>
</evidence>
<protein>
    <submittedName>
        <fullName evidence="1">Uncharacterized protein</fullName>
    </submittedName>
</protein>
<organism evidence="1 2">
    <name type="scientific">Polarella glacialis</name>
    <name type="common">Dinoflagellate</name>
    <dbReference type="NCBI Taxonomy" id="89957"/>
    <lineage>
        <taxon>Eukaryota</taxon>
        <taxon>Sar</taxon>
        <taxon>Alveolata</taxon>
        <taxon>Dinophyceae</taxon>
        <taxon>Suessiales</taxon>
        <taxon>Suessiaceae</taxon>
        <taxon>Polarella</taxon>
    </lineage>
</organism>
<proteinExistence type="predicted"/>
<accession>A0A813L1J9</accession>
<name>A0A813L1J9_POLGL</name>
<reference evidence="1" key="1">
    <citation type="submission" date="2021-02" db="EMBL/GenBank/DDBJ databases">
        <authorList>
            <person name="Dougan E. K."/>
            <person name="Rhodes N."/>
            <person name="Thang M."/>
            <person name="Chan C."/>
        </authorList>
    </citation>
    <scope>NUCLEOTIDE SEQUENCE</scope>
</reference>
<dbReference type="EMBL" id="CAJNNW010033833">
    <property type="protein sequence ID" value="CAE8720601.1"/>
    <property type="molecule type" value="Genomic_DNA"/>
</dbReference>
<gene>
    <name evidence="1" type="ORF">PGLA2088_LOCUS41422</name>
</gene>
<dbReference type="AlphaFoldDB" id="A0A813L1J9"/>
<evidence type="ECO:0000313" key="2">
    <source>
        <dbReference type="Proteomes" id="UP000626109"/>
    </source>
</evidence>
<sequence length="112" mass="12086">MYDSQEGKSFLEPHDSSCGAVVLAVRRRLAKVGIPLLTAGTARPARLSIITGWGKSRQEWSSSDIRATVIQLLGELLLQSSIDDTNQGLAIIDARQLESSALLPPFPPLGFI</sequence>
<dbReference type="Proteomes" id="UP000626109">
    <property type="component" value="Unassembled WGS sequence"/>
</dbReference>